<dbReference type="AlphaFoldDB" id="A0A9N9IL95"/>
<dbReference type="OrthoDB" id="6359816at2759"/>
<protein>
    <submittedName>
        <fullName evidence="1">14381_t:CDS:1</fullName>
    </submittedName>
</protein>
<organism evidence="1 2">
    <name type="scientific">Acaulospora morrowiae</name>
    <dbReference type="NCBI Taxonomy" id="94023"/>
    <lineage>
        <taxon>Eukaryota</taxon>
        <taxon>Fungi</taxon>
        <taxon>Fungi incertae sedis</taxon>
        <taxon>Mucoromycota</taxon>
        <taxon>Glomeromycotina</taxon>
        <taxon>Glomeromycetes</taxon>
        <taxon>Diversisporales</taxon>
        <taxon>Acaulosporaceae</taxon>
        <taxon>Acaulospora</taxon>
    </lineage>
</organism>
<feature type="non-terminal residue" evidence="1">
    <location>
        <position position="1"/>
    </location>
</feature>
<gene>
    <name evidence="1" type="ORF">AMORRO_LOCUS14778</name>
</gene>
<dbReference type="InterPro" id="IPR011333">
    <property type="entry name" value="SKP1/BTB/POZ_sf"/>
</dbReference>
<accession>A0A9N9IL95</accession>
<dbReference type="Proteomes" id="UP000789342">
    <property type="component" value="Unassembled WGS sequence"/>
</dbReference>
<feature type="non-terminal residue" evidence="1">
    <location>
        <position position="57"/>
    </location>
</feature>
<evidence type="ECO:0000313" key="2">
    <source>
        <dbReference type="Proteomes" id="UP000789342"/>
    </source>
</evidence>
<comment type="caution">
    <text evidence="1">The sequence shown here is derived from an EMBL/GenBank/DDBJ whole genome shotgun (WGS) entry which is preliminary data.</text>
</comment>
<dbReference type="EMBL" id="CAJVPV010031029">
    <property type="protein sequence ID" value="CAG8742046.1"/>
    <property type="molecule type" value="Genomic_DNA"/>
</dbReference>
<proteinExistence type="predicted"/>
<name>A0A9N9IL95_9GLOM</name>
<evidence type="ECO:0000313" key="1">
    <source>
        <dbReference type="EMBL" id="CAG8742046.1"/>
    </source>
</evidence>
<sequence>VAAVSVITLETTMVRGNSLIDDLRLLINNPRYSDLEIWCKDDSVLYGNRAILAARSE</sequence>
<dbReference type="Gene3D" id="3.30.710.10">
    <property type="entry name" value="Potassium Channel Kv1.1, Chain A"/>
    <property type="match status" value="1"/>
</dbReference>
<reference evidence="1" key="1">
    <citation type="submission" date="2021-06" db="EMBL/GenBank/DDBJ databases">
        <authorList>
            <person name="Kallberg Y."/>
            <person name="Tangrot J."/>
            <person name="Rosling A."/>
        </authorList>
    </citation>
    <scope>NUCLEOTIDE SEQUENCE</scope>
    <source>
        <strain evidence="1">CL551</strain>
    </source>
</reference>
<keyword evidence="2" id="KW-1185">Reference proteome</keyword>